<dbReference type="GO" id="GO:0016020">
    <property type="term" value="C:membrane"/>
    <property type="evidence" value="ECO:0007669"/>
    <property type="project" value="InterPro"/>
</dbReference>
<dbReference type="FunFam" id="3.40.50.300:FF:000425">
    <property type="entry name" value="Probable ABC transporter, ATP-binding subunit"/>
    <property type="match status" value="1"/>
</dbReference>
<evidence type="ECO:0000256" key="6">
    <source>
        <dbReference type="ARBA" id="ARBA00023004"/>
    </source>
</evidence>
<keyword evidence="1" id="KW-0813">Transport</keyword>
<dbReference type="InterPro" id="IPR015853">
    <property type="entry name" value="ABC_transpr_FbpC"/>
</dbReference>
<dbReference type="EMBL" id="UOEO01000003">
    <property type="protein sequence ID" value="VAW14065.1"/>
    <property type="molecule type" value="Genomic_DNA"/>
</dbReference>
<organism evidence="10">
    <name type="scientific">hydrothermal vent metagenome</name>
    <dbReference type="NCBI Taxonomy" id="652676"/>
    <lineage>
        <taxon>unclassified sequences</taxon>
        <taxon>metagenomes</taxon>
        <taxon>ecological metagenomes</taxon>
    </lineage>
</organism>
<dbReference type="InterPro" id="IPR050093">
    <property type="entry name" value="ABC_SmlMolc_Importer"/>
</dbReference>
<evidence type="ECO:0000259" key="9">
    <source>
        <dbReference type="PROSITE" id="PS50893"/>
    </source>
</evidence>
<keyword evidence="3" id="KW-0410">Iron transport</keyword>
<dbReference type="GO" id="GO:0005524">
    <property type="term" value="F:ATP binding"/>
    <property type="evidence" value="ECO:0007669"/>
    <property type="project" value="UniProtKB-KW"/>
</dbReference>
<keyword evidence="2" id="KW-1003">Cell membrane</keyword>
<evidence type="ECO:0000256" key="3">
    <source>
        <dbReference type="ARBA" id="ARBA00022496"/>
    </source>
</evidence>
<dbReference type="GO" id="GO:0015408">
    <property type="term" value="F:ABC-type ferric iron transporter activity"/>
    <property type="evidence" value="ECO:0007669"/>
    <property type="project" value="InterPro"/>
</dbReference>
<protein>
    <submittedName>
        <fullName evidence="10">Ferric iron ABC transporter, ATP-binding protein</fullName>
    </submittedName>
</protein>
<dbReference type="SUPFAM" id="SSF50331">
    <property type="entry name" value="MOP-like"/>
    <property type="match status" value="1"/>
</dbReference>
<name>A0A3B0T6Q3_9ZZZZ</name>
<proteinExistence type="predicted"/>
<dbReference type="AlphaFoldDB" id="A0A3B0T6Q3"/>
<feature type="domain" description="ABC transporter" evidence="9">
    <location>
        <begin position="50"/>
        <end position="282"/>
    </location>
</feature>
<keyword evidence="5 10" id="KW-0067">ATP-binding</keyword>
<dbReference type="GO" id="GO:0016887">
    <property type="term" value="F:ATP hydrolysis activity"/>
    <property type="evidence" value="ECO:0007669"/>
    <property type="project" value="InterPro"/>
</dbReference>
<evidence type="ECO:0000256" key="1">
    <source>
        <dbReference type="ARBA" id="ARBA00022448"/>
    </source>
</evidence>
<dbReference type="PROSITE" id="PS00211">
    <property type="entry name" value="ABC_TRANSPORTER_1"/>
    <property type="match status" value="1"/>
</dbReference>
<gene>
    <name evidence="10" type="ORF">MNBD_ALPHA12-1855</name>
</gene>
<dbReference type="InterPro" id="IPR017871">
    <property type="entry name" value="ABC_transporter-like_CS"/>
</dbReference>
<reference evidence="10" key="1">
    <citation type="submission" date="2018-06" db="EMBL/GenBank/DDBJ databases">
        <authorList>
            <person name="Zhirakovskaya E."/>
        </authorList>
    </citation>
    <scope>NUCLEOTIDE SEQUENCE</scope>
</reference>
<dbReference type="InterPro" id="IPR003593">
    <property type="entry name" value="AAA+_ATPase"/>
</dbReference>
<dbReference type="Pfam" id="PF00005">
    <property type="entry name" value="ABC_tran"/>
    <property type="match status" value="1"/>
</dbReference>
<keyword evidence="7" id="KW-0406">Ion transport</keyword>
<keyword evidence="6" id="KW-0408">Iron</keyword>
<dbReference type="PANTHER" id="PTHR42781">
    <property type="entry name" value="SPERMIDINE/PUTRESCINE IMPORT ATP-BINDING PROTEIN POTA"/>
    <property type="match status" value="1"/>
</dbReference>
<dbReference type="Gene3D" id="3.40.50.300">
    <property type="entry name" value="P-loop containing nucleotide triphosphate hydrolases"/>
    <property type="match status" value="1"/>
</dbReference>
<dbReference type="SUPFAM" id="SSF52540">
    <property type="entry name" value="P-loop containing nucleoside triphosphate hydrolases"/>
    <property type="match status" value="1"/>
</dbReference>
<accession>A0A3B0T6Q3</accession>
<dbReference type="PROSITE" id="PS50893">
    <property type="entry name" value="ABC_TRANSPORTER_2"/>
    <property type="match status" value="1"/>
</dbReference>
<dbReference type="InterPro" id="IPR027417">
    <property type="entry name" value="P-loop_NTPase"/>
</dbReference>
<evidence type="ECO:0000256" key="5">
    <source>
        <dbReference type="ARBA" id="ARBA00022840"/>
    </source>
</evidence>
<evidence type="ECO:0000256" key="2">
    <source>
        <dbReference type="ARBA" id="ARBA00022475"/>
    </source>
</evidence>
<dbReference type="CDD" id="cd03259">
    <property type="entry name" value="ABC_Carb_Solutes_like"/>
    <property type="match status" value="1"/>
</dbReference>
<sequence length="392" mass="42396">MFQTAECFKPPMVPSQMSASQMSQSNIKRAAAQQSWGPRGTAGVSFASSLSFQDVDVHIGGRHVLKNIDLELAPGEIVCLLGESGSGKSTVLRVAAGILPVQGGQVLVNDTVVSSPDMLMPPEKRGIGLMFQDFALFPHLSVLENVAFGLDPLERKEALSQARSALKRVGLDDREKDYPHMLSGGQQQRLALARTFAPRPGILMLDEPFSSLDARLRESVRSETLAILRETRATTLIVTHDPEEAMVLGDRIALLAAGRVVQIDTSSAIYHHPVDLAVARFFSPLTEISAVVNQGSVITPLGRVPTPGRSDGEKVIIAFRPVGCLDITRENHGIAGRIISKREALGVDIYEIQVQGVEAPIHIRAPSKAQMQPGSDIMLTLKPEHVLVFSKD</sequence>
<keyword evidence="8" id="KW-0472">Membrane</keyword>
<dbReference type="InterPro" id="IPR003439">
    <property type="entry name" value="ABC_transporter-like_ATP-bd"/>
</dbReference>
<evidence type="ECO:0000313" key="10">
    <source>
        <dbReference type="EMBL" id="VAW14065.1"/>
    </source>
</evidence>
<dbReference type="InterPro" id="IPR008995">
    <property type="entry name" value="Mo/tungstate-bd_C_term_dom"/>
</dbReference>
<keyword evidence="4" id="KW-0547">Nucleotide-binding</keyword>
<dbReference type="SMART" id="SM00382">
    <property type="entry name" value="AAA"/>
    <property type="match status" value="1"/>
</dbReference>
<dbReference type="PANTHER" id="PTHR42781:SF4">
    <property type="entry name" value="SPERMIDINE_PUTRESCINE IMPORT ATP-BINDING PROTEIN POTA"/>
    <property type="match status" value="1"/>
</dbReference>
<evidence type="ECO:0000256" key="7">
    <source>
        <dbReference type="ARBA" id="ARBA00023065"/>
    </source>
</evidence>
<evidence type="ECO:0000256" key="4">
    <source>
        <dbReference type="ARBA" id="ARBA00022741"/>
    </source>
</evidence>
<evidence type="ECO:0000256" key="8">
    <source>
        <dbReference type="ARBA" id="ARBA00023136"/>
    </source>
</evidence>